<evidence type="ECO:0000313" key="2">
    <source>
        <dbReference type="EMBL" id="MCH4283550.1"/>
    </source>
</evidence>
<name>A0ABS9R1L5_9FIRM</name>
<dbReference type="Proteomes" id="UP001202402">
    <property type="component" value="Unassembled WGS sequence"/>
</dbReference>
<proteinExistence type="predicted"/>
<keyword evidence="3" id="KW-1185">Reference proteome</keyword>
<protein>
    <submittedName>
        <fullName evidence="2">Uncharacterized protein</fullName>
    </submittedName>
</protein>
<dbReference type="EMBL" id="JAKVPQ010000001">
    <property type="protein sequence ID" value="MCH4283550.1"/>
    <property type="molecule type" value="Genomic_DNA"/>
</dbReference>
<comment type="caution">
    <text evidence="2">The sequence shown here is derived from an EMBL/GenBank/DDBJ whole genome shotgun (WGS) entry which is preliminary data.</text>
</comment>
<accession>A0ABS9R1L5</accession>
<gene>
    <name evidence="2" type="ORF">LQE99_00170</name>
</gene>
<dbReference type="RefSeq" id="WP_147322893.1">
    <property type="nucleotide sequence ID" value="NZ_JAKVPQ010000001.1"/>
</dbReference>
<organism evidence="2 3">
    <name type="scientific">Amedibacillus hominis</name>
    <dbReference type="NCBI Taxonomy" id="2897776"/>
    <lineage>
        <taxon>Bacteria</taxon>
        <taxon>Bacillati</taxon>
        <taxon>Bacillota</taxon>
        <taxon>Erysipelotrichia</taxon>
        <taxon>Erysipelotrichales</taxon>
        <taxon>Erysipelotrichaceae</taxon>
        <taxon>Amedibacillus</taxon>
    </lineage>
</organism>
<evidence type="ECO:0000256" key="1">
    <source>
        <dbReference type="SAM" id="Coils"/>
    </source>
</evidence>
<sequence>MKLIVFISIIVVAIRFIHFMNLKMKSNLSNQELKKSLKDKPWRISEYDEIVASKLTSKEIKTMIDSEIKLNILELLKQNGFHKVSKTRQRYCKIYHELVYEIGVTSIRKTNKGIRKLKGYVYPLCMVYYDEKSDESFCKVAAEKNFPFVFDCSTKENIKMAVQDIKELITEELFPFFDQYPDIKAIKNFYIKEYKKSDILDVRNYILLLKNAAFYLGMNDKESAKKDLNLLLESKNEYEKTNQNLLELYQNSSNDPKNKTAWMDKAKIDYYTEYMQKHMEHLAIVQELFTILNDENMYTKWHEKQINQAKELIMKSNFYLTS</sequence>
<keyword evidence="1" id="KW-0175">Coiled coil</keyword>
<evidence type="ECO:0000313" key="3">
    <source>
        <dbReference type="Proteomes" id="UP001202402"/>
    </source>
</evidence>
<feature type="coiled-coil region" evidence="1">
    <location>
        <begin position="221"/>
        <end position="255"/>
    </location>
</feature>
<reference evidence="2 3" key="1">
    <citation type="submission" date="2022-02" db="EMBL/GenBank/DDBJ databases">
        <title>Genome of Erysipelotrichaceae sp. nov. NSJ-176 isolated from human feces.</title>
        <authorList>
            <person name="Abdugheni R."/>
        </authorList>
    </citation>
    <scope>NUCLEOTIDE SEQUENCE [LARGE SCALE GENOMIC DNA]</scope>
    <source>
        <strain evidence="2 3">NSJ-176</strain>
    </source>
</reference>